<sequence>MVCEVIEELLTAPPHASAEEFIQYSLSAEGKPAKIPLNGHDYPNKAYLDPRCWPYCDSFLSDLPRTLERLATSSLCSELSSGLEEAFAMTKSRTVVLSLSGGVDSSSTLILLCALRYHRVVDWKLRALYMGYSANRENLDEARSELNLVAWLCEQCNVQLFAFNIDLPRPHGSEGTTSSGVTRDEYETQTKTIRFRMYSLASGDENCVVVLGHHQDDVDENRLEQLSRGHVMGDMDGMHRVRESPPGLDRCIVCRPLIHERKSTFVKVATEAHIPYVHDSTPAWSVRGITRKALDAVLLDDNTTAMHQILADVACMSSRAAELIVSVANSGVMEPRELRSKSKGTCLTFWRVDLLRIFSHEDLANLLPKLISSINDVAKLWNRALPSDQNAVRKIPQVKDWHSVVFERVVSICIERMLPGERVSRKALLHLFREVSSTGVRCGGFTETLGFVSDGGRKVMLLYVIDKANNTVKDRRQEVIKLLD</sequence>
<dbReference type="InterPro" id="IPR012795">
    <property type="entry name" value="tRNA_Ile_lys_synt_N"/>
</dbReference>
<dbReference type="GO" id="GO:0032267">
    <property type="term" value="F:tRNA(Ile)-lysidine synthase activity"/>
    <property type="evidence" value="ECO:0007669"/>
    <property type="project" value="UniProtKB-EC"/>
</dbReference>
<dbReference type="Proteomes" id="UP000007800">
    <property type="component" value="Unassembled WGS sequence"/>
</dbReference>
<dbReference type="InterPro" id="IPR011063">
    <property type="entry name" value="TilS/TtcA_N"/>
</dbReference>
<dbReference type="CDD" id="cd01992">
    <property type="entry name" value="TilS_N"/>
    <property type="match status" value="1"/>
</dbReference>
<keyword evidence="3" id="KW-0819">tRNA processing</keyword>
<evidence type="ECO:0000313" key="8">
    <source>
        <dbReference type="EMBL" id="EER01002.1"/>
    </source>
</evidence>
<dbReference type="OrthoDB" id="427694at2759"/>
<evidence type="ECO:0000256" key="6">
    <source>
        <dbReference type="ARBA" id="ARBA00048539"/>
    </source>
</evidence>
<dbReference type="EC" id="6.3.4.19" evidence="1"/>
<dbReference type="Pfam" id="PF01171">
    <property type="entry name" value="ATP_bind_3"/>
    <property type="match status" value="1"/>
</dbReference>
<dbReference type="PANTHER" id="PTHR43033:SF3">
    <property type="entry name" value="TRNA(ILE)-LYSIDINE SYNTHETASE"/>
    <property type="match status" value="1"/>
</dbReference>
<evidence type="ECO:0000256" key="1">
    <source>
        <dbReference type="ARBA" id="ARBA00013267"/>
    </source>
</evidence>
<dbReference type="OMA" id="NGHEYPE"/>
<dbReference type="SUPFAM" id="SSF52402">
    <property type="entry name" value="Adenine nucleotide alpha hydrolases-like"/>
    <property type="match status" value="1"/>
</dbReference>
<dbReference type="Gene3D" id="3.40.50.620">
    <property type="entry name" value="HUPs"/>
    <property type="match status" value="1"/>
</dbReference>
<dbReference type="EMBL" id="GG684603">
    <property type="protein sequence ID" value="EER01002.1"/>
    <property type="molecule type" value="Genomic_DNA"/>
</dbReference>
<evidence type="ECO:0000256" key="2">
    <source>
        <dbReference type="ARBA" id="ARBA00022598"/>
    </source>
</evidence>
<dbReference type="GO" id="GO:0005524">
    <property type="term" value="F:ATP binding"/>
    <property type="evidence" value="ECO:0007669"/>
    <property type="project" value="UniProtKB-KW"/>
</dbReference>
<evidence type="ECO:0000256" key="3">
    <source>
        <dbReference type="ARBA" id="ARBA00022694"/>
    </source>
</evidence>
<accession>C5LQF6</accession>
<keyword evidence="9" id="KW-1185">Reference proteome</keyword>
<dbReference type="InterPro" id="IPR014729">
    <property type="entry name" value="Rossmann-like_a/b/a_fold"/>
</dbReference>
<evidence type="ECO:0000256" key="5">
    <source>
        <dbReference type="ARBA" id="ARBA00022840"/>
    </source>
</evidence>
<evidence type="ECO:0000259" key="7">
    <source>
        <dbReference type="Pfam" id="PF01171"/>
    </source>
</evidence>
<dbReference type="InParanoid" id="C5LQF6"/>
<comment type="catalytic activity">
    <reaction evidence="6">
        <text>cytidine(34) in tRNA(Ile2) + L-lysine + ATP = lysidine(34) in tRNA(Ile2) + AMP + diphosphate + H(+)</text>
        <dbReference type="Rhea" id="RHEA:43744"/>
        <dbReference type="Rhea" id="RHEA-COMP:10625"/>
        <dbReference type="Rhea" id="RHEA-COMP:10670"/>
        <dbReference type="ChEBI" id="CHEBI:15378"/>
        <dbReference type="ChEBI" id="CHEBI:30616"/>
        <dbReference type="ChEBI" id="CHEBI:32551"/>
        <dbReference type="ChEBI" id="CHEBI:33019"/>
        <dbReference type="ChEBI" id="CHEBI:82748"/>
        <dbReference type="ChEBI" id="CHEBI:83665"/>
        <dbReference type="ChEBI" id="CHEBI:456215"/>
        <dbReference type="EC" id="6.3.4.19"/>
    </reaction>
</comment>
<evidence type="ECO:0000256" key="4">
    <source>
        <dbReference type="ARBA" id="ARBA00022741"/>
    </source>
</evidence>
<gene>
    <name evidence="8" type="ORF">Pmar_PMAR025097</name>
</gene>
<dbReference type="GO" id="GO:0008033">
    <property type="term" value="P:tRNA processing"/>
    <property type="evidence" value="ECO:0007669"/>
    <property type="project" value="UniProtKB-KW"/>
</dbReference>
<name>C5LQF6_PERM5</name>
<proteinExistence type="predicted"/>
<evidence type="ECO:0000313" key="9">
    <source>
        <dbReference type="Proteomes" id="UP000007800"/>
    </source>
</evidence>
<dbReference type="PANTHER" id="PTHR43033">
    <property type="entry name" value="TRNA(ILE)-LYSIDINE SYNTHASE-RELATED"/>
    <property type="match status" value="1"/>
</dbReference>
<dbReference type="AlphaFoldDB" id="C5LQF6"/>
<dbReference type="GeneID" id="9057501"/>
<keyword evidence="2" id="KW-0436">Ligase</keyword>
<organism evidence="9">
    <name type="scientific">Perkinsus marinus (strain ATCC 50983 / TXsc)</name>
    <dbReference type="NCBI Taxonomy" id="423536"/>
    <lineage>
        <taxon>Eukaryota</taxon>
        <taxon>Sar</taxon>
        <taxon>Alveolata</taxon>
        <taxon>Perkinsozoa</taxon>
        <taxon>Perkinsea</taxon>
        <taxon>Perkinsida</taxon>
        <taxon>Perkinsidae</taxon>
        <taxon>Perkinsus</taxon>
    </lineage>
</organism>
<keyword evidence="5" id="KW-0067">ATP-binding</keyword>
<dbReference type="RefSeq" id="XP_002768284.1">
    <property type="nucleotide sequence ID" value="XM_002768238.1"/>
</dbReference>
<dbReference type="InterPro" id="IPR012094">
    <property type="entry name" value="tRNA_Ile_lys_synt"/>
</dbReference>
<reference evidence="8 9" key="1">
    <citation type="submission" date="2008-07" db="EMBL/GenBank/DDBJ databases">
        <authorList>
            <person name="El-Sayed N."/>
            <person name="Caler E."/>
            <person name="Inman J."/>
            <person name="Amedeo P."/>
            <person name="Hass B."/>
            <person name="Wortman J."/>
        </authorList>
    </citation>
    <scope>NUCLEOTIDE SEQUENCE [LARGE SCALE GENOMIC DNA]</scope>
    <source>
        <strain evidence="9">ATCC 50983 / TXsc</strain>
    </source>
</reference>
<keyword evidence="4" id="KW-0547">Nucleotide-binding</keyword>
<feature type="domain" description="tRNA(Ile)-lysidine/2-thiocytidine synthase N-terminal" evidence="7">
    <location>
        <begin position="95"/>
        <end position="281"/>
    </location>
</feature>
<protein>
    <recommendedName>
        <fullName evidence="1">tRNA(Ile)-lysidine synthetase</fullName>
        <ecNumber evidence="1">6.3.4.19</ecNumber>
    </recommendedName>
</protein>